<gene>
    <name evidence="1" type="ORF">CGW93_02665</name>
</gene>
<dbReference type="InterPro" id="IPR016155">
    <property type="entry name" value="Mopterin_synth/thiamin_S_b"/>
</dbReference>
<comment type="caution">
    <text evidence="1">The sequence shown here is derived from an EMBL/GenBank/DDBJ whole genome shotgun (WGS) entry which is preliminary data.</text>
</comment>
<dbReference type="Gene3D" id="3.10.20.30">
    <property type="match status" value="1"/>
</dbReference>
<accession>A0A257LWB6</accession>
<protein>
    <recommendedName>
        <fullName evidence="3">Thiamine biosynthesis protein ThiS</fullName>
    </recommendedName>
</protein>
<dbReference type="Proteomes" id="UP000216312">
    <property type="component" value="Unassembled WGS sequence"/>
</dbReference>
<reference evidence="2" key="1">
    <citation type="submission" date="2017-07" db="EMBL/GenBank/DDBJ databases">
        <title>Novel pathways for hydrocarbon cycling and metabolic interdependencies in hydrothermal sediment communities.</title>
        <authorList>
            <person name="Dombrowski N."/>
            <person name="Seitz K."/>
            <person name="Teske A."/>
            <person name="Baker B."/>
        </authorList>
    </citation>
    <scope>NUCLEOTIDE SEQUENCE [LARGE SCALE GENOMIC DNA]</scope>
</reference>
<dbReference type="AlphaFoldDB" id="A0A257LWB6"/>
<evidence type="ECO:0008006" key="3">
    <source>
        <dbReference type="Google" id="ProtNLM"/>
    </source>
</evidence>
<dbReference type="InterPro" id="IPR012675">
    <property type="entry name" value="Beta-grasp_dom_sf"/>
</dbReference>
<dbReference type="EMBL" id="NMUJ01000026">
    <property type="protein sequence ID" value="OYV03051.1"/>
    <property type="molecule type" value="Genomic_DNA"/>
</dbReference>
<name>A0A257LWB6_UNCW3</name>
<evidence type="ECO:0000313" key="2">
    <source>
        <dbReference type="Proteomes" id="UP000216312"/>
    </source>
</evidence>
<dbReference type="SUPFAM" id="SSF54285">
    <property type="entry name" value="MoaD/ThiS"/>
    <property type="match status" value="1"/>
</dbReference>
<sequence>MEIFIKPDQKFIKVDGVKTVRELIKKLGFREEEVLVVETDSKKLLTPDEKISPEWRIEIRKVISGG</sequence>
<proteinExistence type="predicted"/>
<evidence type="ECO:0000313" key="1">
    <source>
        <dbReference type="EMBL" id="OYV03051.1"/>
    </source>
</evidence>
<organism evidence="1 2">
    <name type="scientific">candidate division WOR-3 bacterium 4484_18</name>
    <dbReference type="NCBI Taxonomy" id="2020626"/>
    <lineage>
        <taxon>Bacteria</taxon>
        <taxon>Bacteria division WOR-3</taxon>
    </lineage>
</organism>